<keyword evidence="2" id="KW-0813">Transport</keyword>
<feature type="transmembrane region" description="Helical" evidence="7">
    <location>
        <begin position="75"/>
        <end position="93"/>
    </location>
</feature>
<dbReference type="Pfam" id="PF07690">
    <property type="entry name" value="MFS_1"/>
    <property type="match status" value="1"/>
</dbReference>
<dbReference type="AlphaFoldDB" id="A0A2N4XWK5"/>
<dbReference type="PANTHER" id="PTHR23517:SF2">
    <property type="entry name" value="MULTIDRUG RESISTANCE PROTEIN MDTH"/>
    <property type="match status" value="1"/>
</dbReference>
<evidence type="ECO:0000256" key="5">
    <source>
        <dbReference type="ARBA" id="ARBA00022989"/>
    </source>
</evidence>
<dbReference type="InterPro" id="IPR011701">
    <property type="entry name" value="MFS"/>
</dbReference>
<comment type="caution">
    <text evidence="9">The sequence shown here is derived from an EMBL/GenBank/DDBJ whole genome shotgun (WGS) entry which is preliminary data.</text>
</comment>
<feature type="transmembrane region" description="Helical" evidence="7">
    <location>
        <begin position="9"/>
        <end position="31"/>
    </location>
</feature>
<evidence type="ECO:0000313" key="9">
    <source>
        <dbReference type="EMBL" id="PLK58395.1"/>
    </source>
</evidence>
<feature type="transmembrane region" description="Helical" evidence="7">
    <location>
        <begin position="159"/>
        <end position="181"/>
    </location>
</feature>
<feature type="transmembrane region" description="Helical" evidence="7">
    <location>
        <begin position="272"/>
        <end position="291"/>
    </location>
</feature>
<evidence type="ECO:0000256" key="2">
    <source>
        <dbReference type="ARBA" id="ARBA00022448"/>
    </source>
</evidence>
<dbReference type="SUPFAM" id="SSF103473">
    <property type="entry name" value="MFS general substrate transporter"/>
    <property type="match status" value="1"/>
</dbReference>
<evidence type="ECO:0000256" key="6">
    <source>
        <dbReference type="ARBA" id="ARBA00023136"/>
    </source>
</evidence>
<keyword evidence="4 7" id="KW-0812">Transmembrane</keyword>
<keyword evidence="3" id="KW-1003">Cell membrane</keyword>
<dbReference type="RefSeq" id="WP_101627025.1">
    <property type="nucleotide sequence ID" value="NZ_NJPO01000133.1"/>
</dbReference>
<gene>
    <name evidence="9" type="ORF">CEX73_02550</name>
</gene>
<evidence type="ECO:0000259" key="8">
    <source>
        <dbReference type="PROSITE" id="PS50850"/>
    </source>
</evidence>
<dbReference type="Proteomes" id="UP000234253">
    <property type="component" value="Unassembled WGS sequence"/>
</dbReference>
<feature type="transmembrane region" description="Helical" evidence="7">
    <location>
        <begin position="212"/>
        <end position="233"/>
    </location>
</feature>
<dbReference type="InterPro" id="IPR054152">
    <property type="entry name" value="YajR_YAM"/>
</dbReference>
<evidence type="ECO:0000256" key="4">
    <source>
        <dbReference type="ARBA" id="ARBA00022692"/>
    </source>
</evidence>
<feature type="transmembrane region" description="Helical" evidence="7">
    <location>
        <begin position="334"/>
        <end position="353"/>
    </location>
</feature>
<feature type="transmembrane region" description="Helical" evidence="7">
    <location>
        <begin position="297"/>
        <end position="322"/>
    </location>
</feature>
<evidence type="ECO:0000256" key="7">
    <source>
        <dbReference type="SAM" id="Phobius"/>
    </source>
</evidence>
<keyword evidence="6 7" id="KW-0472">Membrane</keyword>
<name>A0A2N4XWK5_9GAMM</name>
<feature type="transmembrane region" description="Helical" evidence="7">
    <location>
        <begin position="245"/>
        <end position="265"/>
    </location>
</feature>
<reference evidence="9 10" key="1">
    <citation type="submission" date="2017-06" db="EMBL/GenBank/DDBJ databases">
        <title>Metabolic interaction between xylem feeders and their symbionts.</title>
        <authorList>
            <person name="Chouaia B."/>
        </authorList>
    </citation>
    <scope>NUCLEOTIDE SEQUENCE [LARGE SCALE GENOMIC DNA]</scope>
    <source>
        <strain evidence="9 10">Gra</strain>
    </source>
</reference>
<feature type="domain" description="Major facilitator superfamily (MFS) profile" evidence="8">
    <location>
        <begin position="1"/>
        <end position="387"/>
    </location>
</feature>
<feature type="transmembrane region" description="Helical" evidence="7">
    <location>
        <begin position="131"/>
        <end position="153"/>
    </location>
</feature>
<protein>
    <submittedName>
        <fullName evidence="9">MFS transporter</fullName>
    </submittedName>
</protein>
<evidence type="ECO:0000256" key="3">
    <source>
        <dbReference type="ARBA" id="ARBA00022475"/>
    </source>
</evidence>
<comment type="subcellular location">
    <subcellularLocation>
        <location evidence="1">Cell membrane</location>
        <topology evidence="1">Multi-pass membrane protein</topology>
    </subcellularLocation>
</comment>
<dbReference type="Gene3D" id="3.30.70.100">
    <property type="match status" value="1"/>
</dbReference>
<dbReference type="InterPro" id="IPR020846">
    <property type="entry name" value="MFS_dom"/>
</dbReference>
<evidence type="ECO:0000313" key="10">
    <source>
        <dbReference type="Proteomes" id="UP000234253"/>
    </source>
</evidence>
<dbReference type="InterPro" id="IPR036259">
    <property type="entry name" value="MFS_trans_sf"/>
</dbReference>
<dbReference type="GO" id="GO:0005886">
    <property type="term" value="C:plasma membrane"/>
    <property type="evidence" value="ECO:0007669"/>
    <property type="project" value="UniProtKB-SubCell"/>
</dbReference>
<dbReference type="OrthoDB" id="9764259at2"/>
<dbReference type="Pfam" id="PF21987">
    <property type="entry name" value="YajR_YAM"/>
    <property type="match status" value="1"/>
</dbReference>
<feature type="transmembrane region" description="Helical" evidence="7">
    <location>
        <begin position="359"/>
        <end position="379"/>
    </location>
</feature>
<dbReference type="PROSITE" id="PS50850">
    <property type="entry name" value="MFS"/>
    <property type="match status" value="1"/>
</dbReference>
<feature type="transmembrane region" description="Helical" evidence="7">
    <location>
        <begin position="43"/>
        <end position="63"/>
    </location>
</feature>
<dbReference type="EMBL" id="NJPO01000133">
    <property type="protein sequence ID" value="PLK58395.1"/>
    <property type="molecule type" value="Genomic_DNA"/>
</dbReference>
<dbReference type="GO" id="GO:0022857">
    <property type="term" value="F:transmembrane transporter activity"/>
    <property type="evidence" value="ECO:0007669"/>
    <property type="project" value="InterPro"/>
</dbReference>
<evidence type="ECO:0000256" key="1">
    <source>
        <dbReference type="ARBA" id="ARBA00004651"/>
    </source>
</evidence>
<dbReference type="InterPro" id="IPR050171">
    <property type="entry name" value="MFS_Transporters"/>
</dbReference>
<proteinExistence type="predicted"/>
<accession>A0A2N4XWK5</accession>
<sequence>MTNIELRAIWGLGAVLTLRILGIFMVLPVLTTYGMRLQGANESLIGLAIGIYGLVQSIFQIPCGLVSDRLGCKPLIISGLLIFTLGSIIAALTNSIWGIIIGRALQGTGPITAAVMAMLSDLTREKNHTKAMAFIGISFTIAFATAIVLGPIITNAIGFSGLFWGIAALTLISVTIIISVVPVSHRHTLNRESSIIRSSFSIILTHAQLLKLNLGIFCLHAILMLNFIALPQIMTYASFLPADQWKVYLVALLVSFAAVVPCLIYAEMKRSIKPVFIGGVTTLLCAEIVLLDTGNHLWVIFTGIELFFFAFNVMEAILPSLISKEAPASLKGTAMGFYSTSQFLGVAFGGIVGGWLFQLLGASLVILAGVIVALLWWLVSMTMHEPPYVTSLRITLPRQNTGTTEQLMQLLLAEPEVTEVIVIPEEESAYIKINTKQINSIVLNKINQIVTRNDMTIE</sequence>
<dbReference type="Gene3D" id="1.20.1250.20">
    <property type="entry name" value="MFS general substrate transporter like domains"/>
    <property type="match status" value="1"/>
</dbReference>
<dbReference type="PANTHER" id="PTHR23517">
    <property type="entry name" value="RESISTANCE PROTEIN MDTM, PUTATIVE-RELATED-RELATED"/>
    <property type="match status" value="1"/>
</dbReference>
<keyword evidence="5 7" id="KW-1133">Transmembrane helix</keyword>
<dbReference type="CDD" id="cd17472">
    <property type="entry name" value="MFS_YajR_like"/>
    <property type="match status" value="1"/>
</dbReference>
<organism evidence="9 10">
    <name type="scientific">Candidatus Palibaumannia cicadellinicola</name>
    <dbReference type="NCBI Taxonomy" id="186490"/>
    <lineage>
        <taxon>Bacteria</taxon>
        <taxon>Pseudomonadati</taxon>
        <taxon>Pseudomonadota</taxon>
        <taxon>Gammaproteobacteria</taxon>
        <taxon>Candidatus Palibaumannia</taxon>
    </lineage>
</organism>